<name>A0A542YMG0_9MICO</name>
<dbReference type="PANTHER" id="PTHR42928:SF3">
    <property type="entry name" value="UPF0065 PROTEIN YFLP"/>
    <property type="match status" value="1"/>
</dbReference>
<organism evidence="2 3">
    <name type="scientific">Ornithinicoccus hortensis</name>
    <dbReference type="NCBI Taxonomy" id="82346"/>
    <lineage>
        <taxon>Bacteria</taxon>
        <taxon>Bacillati</taxon>
        <taxon>Actinomycetota</taxon>
        <taxon>Actinomycetes</taxon>
        <taxon>Micrococcales</taxon>
        <taxon>Intrasporangiaceae</taxon>
        <taxon>Ornithinicoccus</taxon>
    </lineage>
</organism>
<proteinExistence type="inferred from homology"/>
<dbReference type="Pfam" id="PF03401">
    <property type="entry name" value="TctC"/>
    <property type="match status" value="1"/>
</dbReference>
<comment type="caution">
    <text evidence="2">The sequence shown here is derived from an EMBL/GenBank/DDBJ whole genome shotgun (WGS) entry which is preliminary data.</text>
</comment>
<dbReference type="EMBL" id="VFOP01000001">
    <property type="protein sequence ID" value="TQL49280.1"/>
    <property type="molecule type" value="Genomic_DNA"/>
</dbReference>
<dbReference type="CDD" id="cd07012">
    <property type="entry name" value="PBP2_Bug_TTT"/>
    <property type="match status" value="1"/>
</dbReference>
<dbReference type="PIRSF" id="PIRSF017082">
    <property type="entry name" value="YflP"/>
    <property type="match status" value="1"/>
</dbReference>
<evidence type="ECO:0000313" key="3">
    <source>
        <dbReference type="Proteomes" id="UP000319516"/>
    </source>
</evidence>
<dbReference type="InterPro" id="IPR005064">
    <property type="entry name" value="BUG"/>
</dbReference>
<evidence type="ECO:0000256" key="1">
    <source>
        <dbReference type="ARBA" id="ARBA00006987"/>
    </source>
</evidence>
<dbReference type="OrthoDB" id="9780943at2"/>
<dbReference type="Gene3D" id="3.40.190.10">
    <property type="entry name" value="Periplasmic binding protein-like II"/>
    <property type="match status" value="1"/>
</dbReference>
<reference evidence="2 3" key="1">
    <citation type="submission" date="2019-06" db="EMBL/GenBank/DDBJ databases">
        <title>Sequencing the genomes of 1000 actinobacteria strains.</title>
        <authorList>
            <person name="Klenk H.-P."/>
        </authorList>
    </citation>
    <scope>NUCLEOTIDE SEQUENCE [LARGE SCALE GENOMIC DNA]</scope>
    <source>
        <strain evidence="2 3">DSM 12335</strain>
    </source>
</reference>
<dbReference type="AlphaFoldDB" id="A0A542YMG0"/>
<protein>
    <submittedName>
        <fullName evidence="2">Putative tricarboxylic transport membrane protein</fullName>
    </submittedName>
</protein>
<gene>
    <name evidence="2" type="ORF">FB467_0345</name>
</gene>
<comment type="similarity">
    <text evidence="1">Belongs to the UPF0065 (bug) family.</text>
</comment>
<dbReference type="InterPro" id="IPR042100">
    <property type="entry name" value="Bug_dom1"/>
</dbReference>
<sequence>MRIPKSVGWVLGVVVVAALVIAAGIDANRSGSRADAHTKLVIIAPAAAGGGWDLVGRESENALRSNKIVLNPQVLNVPGAGGTIGLSQLRRMDGESSTIMVTGTVMLGGIALSPSDLDLSEMTPIARLAEDFEVIAVPEHSEFQTLDDLIAAWEQDPGAMPIGGGSAGGIDHMVAAMLAREAGIDPAEIEYAAYAGGGDLTIALLSTASGTPGVGISGFNDFRDLIEDGRLRALAVVAPERLEGLDVPTMEEVGYPAVDLVNWRGFVAPAGLSEEEQEVLIDIVTEMVDTPEWQEAVDRNRWEESFLTGDEFGAFLETEQERITEILVDLGLVQ</sequence>
<dbReference type="PANTHER" id="PTHR42928">
    <property type="entry name" value="TRICARBOXYLATE-BINDING PROTEIN"/>
    <property type="match status" value="1"/>
</dbReference>
<dbReference type="Gene3D" id="3.40.190.150">
    <property type="entry name" value="Bordetella uptake gene, domain 1"/>
    <property type="match status" value="1"/>
</dbReference>
<dbReference type="Proteomes" id="UP000319516">
    <property type="component" value="Unassembled WGS sequence"/>
</dbReference>
<evidence type="ECO:0000313" key="2">
    <source>
        <dbReference type="EMBL" id="TQL49280.1"/>
    </source>
</evidence>
<accession>A0A542YMG0</accession>
<dbReference type="RefSeq" id="WP_141783554.1">
    <property type="nucleotide sequence ID" value="NZ_BAAAIK010000003.1"/>
</dbReference>
<keyword evidence="3" id="KW-1185">Reference proteome</keyword>